<dbReference type="Pfam" id="PF26329">
    <property type="entry name" value="DUF8084"/>
    <property type="match status" value="1"/>
</dbReference>
<evidence type="ECO:0000313" key="2">
    <source>
        <dbReference type="Proteomes" id="UP000587760"/>
    </source>
</evidence>
<dbReference type="InterPro" id="IPR058397">
    <property type="entry name" value="DUF8084"/>
</dbReference>
<dbReference type="AlphaFoldDB" id="A0A841R0Y3"/>
<name>A0A841R0Y3_9SPIO</name>
<dbReference type="EMBL" id="JACHGJ010000001">
    <property type="protein sequence ID" value="MBB6478614.1"/>
    <property type="molecule type" value="Genomic_DNA"/>
</dbReference>
<gene>
    <name evidence="1" type="ORF">HNR50_000247</name>
</gene>
<comment type="caution">
    <text evidence="1">The sequence shown here is derived from an EMBL/GenBank/DDBJ whole genome shotgun (WGS) entry which is preliminary data.</text>
</comment>
<dbReference type="Proteomes" id="UP000587760">
    <property type="component" value="Unassembled WGS sequence"/>
</dbReference>
<reference evidence="1 2" key="1">
    <citation type="submission" date="2020-08" db="EMBL/GenBank/DDBJ databases">
        <title>Genomic Encyclopedia of Type Strains, Phase IV (KMG-IV): sequencing the most valuable type-strain genomes for metagenomic binning, comparative biology and taxonomic classification.</title>
        <authorList>
            <person name="Goeker M."/>
        </authorList>
    </citation>
    <scope>NUCLEOTIDE SEQUENCE [LARGE SCALE GENOMIC DNA]</scope>
    <source>
        <strain evidence="1 2">DSM 2461</strain>
    </source>
</reference>
<sequence>MCAKKRNPKLDLPIKLIFTQKGINFFIRNNKKLNKFVMADDTIQYGVSFSEVTPPAVQHMMLLGYIERIEIERAEFTSKRSELVDLTKILVYGNFYRQFDEEVSNAILHSSLVKTWNRNNPSNIIDEKTVVNESYIENLLQSGDVKKQILKEIASTIALNIKKDDKLLNEEKRIKLFLIERFVDGIRPVCWFVLHRFRNEKSYEDVIKDISDILELYLDRSTIAEYLSMVIMELLTAGENSNLKTYVDDVYRGQISQQKLMFDPETRKKLFAEMEKKKQFLSLGWSISNPNSTSIGTSNRLKILIYSRGLVFDNMKDMIDETNTQQQKGKNITDFYDELGSMTTELGLNYINYLDEACKKVGIRFKPLVYQIRNNSNSVICLDFHF</sequence>
<organism evidence="1 2">
    <name type="scientific">Spirochaeta isovalerica</name>
    <dbReference type="NCBI Taxonomy" id="150"/>
    <lineage>
        <taxon>Bacteria</taxon>
        <taxon>Pseudomonadati</taxon>
        <taxon>Spirochaetota</taxon>
        <taxon>Spirochaetia</taxon>
        <taxon>Spirochaetales</taxon>
        <taxon>Spirochaetaceae</taxon>
        <taxon>Spirochaeta</taxon>
    </lineage>
</organism>
<accession>A0A841R0Y3</accession>
<evidence type="ECO:0000313" key="1">
    <source>
        <dbReference type="EMBL" id="MBB6478614.1"/>
    </source>
</evidence>
<proteinExistence type="predicted"/>
<keyword evidence="2" id="KW-1185">Reference proteome</keyword>
<dbReference type="RefSeq" id="WP_184742619.1">
    <property type="nucleotide sequence ID" value="NZ_JACHGJ010000001.1"/>
</dbReference>
<protein>
    <submittedName>
        <fullName evidence="1">Uncharacterized protein</fullName>
    </submittedName>
</protein>